<comment type="caution">
    <text evidence="2">The sequence shown here is derived from an EMBL/GenBank/DDBJ whole genome shotgun (WGS) entry which is preliminary data.</text>
</comment>
<dbReference type="OMA" id="GHEEVSH"/>
<dbReference type="OrthoDB" id="2751174at2759"/>
<dbReference type="HOGENOM" id="CLU_1098480_0_0_1"/>
<protein>
    <submittedName>
        <fullName evidence="2">Uncharacterized protein</fullName>
    </submittedName>
</protein>
<feature type="region of interest" description="Disordered" evidence="1">
    <location>
        <begin position="1"/>
        <end position="33"/>
    </location>
</feature>
<organism evidence="2 3">
    <name type="scientific">Pycnoporus cinnabarinus</name>
    <name type="common">Cinnabar-red polypore</name>
    <name type="synonym">Trametes cinnabarina</name>
    <dbReference type="NCBI Taxonomy" id="5643"/>
    <lineage>
        <taxon>Eukaryota</taxon>
        <taxon>Fungi</taxon>
        <taxon>Dikarya</taxon>
        <taxon>Basidiomycota</taxon>
        <taxon>Agaricomycotina</taxon>
        <taxon>Agaricomycetes</taxon>
        <taxon>Polyporales</taxon>
        <taxon>Polyporaceae</taxon>
        <taxon>Trametes</taxon>
    </lineage>
</organism>
<gene>
    <name evidence="2" type="ORF">BN946_scf184985.g34</name>
</gene>
<dbReference type="EMBL" id="CCBP010000115">
    <property type="protein sequence ID" value="CDO72615.1"/>
    <property type="molecule type" value="Genomic_DNA"/>
</dbReference>
<keyword evidence="3" id="KW-1185">Reference proteome</keyword>
<evidence type="ECO:0000313" key="3">
    <source>
        <dbReference type="Proteomes" id="UP000029665"/>
    </source>
</evidence>
<dbReference type="AlphaFoldDB" id="A0A060SE17"/>
<evidence type="ECO:0000313" key="2">
    <source>
        <dbReference type="EMBL" id="CDO72615.1"/>
    </source>
</evidence>
<name>A0A060SE17_PYCCI</name>
<reference evidence="2" key="1">
    <citation type="submission" date="2014-01" db="EMBL/GenBank/DDBJ databases">
        <title>The genome of the white-rot fungus Pycnoporus cinnabarinus: a basidiomycete model with a versatile arsenal for lignocellulosic biomass breakdown.</title>
        <authorList>
            <person name="Levasseur A."/>
            <person name="Lomascolo A."/>
            <person name="Ruiz-Duenas F.J."/>
            <person name="Uzan E."/>
            <person name="Piumi F."/>
            <person name="Kues U."/>
            <person name="Ram A.F.J."/>
            <person name="Murat C."/>
            <person name="Haon M."/>
            <person name="Benoit I."/>
            <person name="Arfi Y."/>
            <person name="Chevret D."/>
            <person name="Drula E."/>
            <person name="Kwon M.J."/>
            <person name="Gouret P."/>
            <person name="Lesage-Meessen L."/>
            <person name="Lombard V."/>
            <person name="Mariette J."/>
            <person name="Noirot C."/>
            <person name="Park J."/>
            <person name="Patyshakuliyeva A."/>
            <person name="Wieneger R.A.B."/>
            <person name="Wosten H.A.B."/>
            <person name="Martin F."/>
            <person name="Coutinho P.M."/>
            <person name="de Vries R."/>
            <person name="Martinez A.T."/>
            <person name="Klopp C."/>
            <person name="Pontarotti P."/>
            <person name="Henrissat B."/>
            <person name="Record E."/>
        </authorList>
    </citation>
    <scope>NUCLEOTIDE SEQUENCE [LARGE SCALE GENOMIC DNA]</scope>
    <source>
        <strain evidence="2">BRFM137</strain>
    </source>
</reference>
<accession>A0A060SE17</accession>
<evidence type="ECO:0000256" key="1">
    <source>
        <dbReference type="SAM" id="MobiDB-lite"/>
    </source>
</evidence>
<sequence length="253" mass="28339">MPSSPAKRTGTYRPSVVITPALPSSSSPSSEMRARLDSIVGPTVDCVHKPLPSIPGWTVNNVDVADNRTPREEVSHTPFCTRRLATEDQQFRLHLDFGNVHFSVDSVEEVVPALEETRRAASGFDDSVMGELARGVPSSPPYTLTRARSWSDSDYIVITEDMASPGAPGSQTDSSHAARRVVRRPALSIGRGDPTWRYAMYVSSLVWPIERDEGRSRRRSLDVERFPYRNKPKSRWLRVRLLARVLGLSKRRQ</sequence>
<proteinExistence type="predicted"/>
<dbReference type="Proteomes" id="UP000029665">
    <property type="component" value="Unassembled WGS sequence"/>
</dbReference>